<dbReference type="SUPFAM" id="SSF56801">
    <property type="entry name" value="Acetyl-CoA synthetase-like"/>
    <property type="match status" value="1"/>
</dbReference>
<dbReference type="GeneID" id="64974178"/>
<evidence type="ECO:0000313" key="3">
    <source>
        <dbReference type="EMBL" id="BCS24173.1"/>
    </source>
</evidence>
<dbReference type="PANTHER" id="PTHR11552">
    <property type="entry name" value="GLUCOSE-METHANOL-CHOLINE GMC OXIDOREDUCTASE"/>
    <property type="match status" value="1"/>
</dbReference>
<dbReference type="AlphaFoldDB" id="A0A7R8ANU7"/>
<evidence type="ECO:0000259" key="2">
    <source>
        <dbReference type="PROSITE" id="PS00624"/>
    </source>
</evidence>
<dbReference type="InterPro" id="IPR012132">
    <property type="entry name" value="GMC_OxRdtase"/>
</dbReference>
<dbReference type="PROSITE" id="PS00624">
    <property type="entry name" value="GMC_OXRED_2"/>
    <property type="match status" value="1"/>
</dbReference>
<dbReference type="SUPFAM" id="SSF51905">
    <property type="entry name" value="FAD/NAD(P)-binding domain"/>
    <property type="match status" value="1"/>
</dbReference>
<evidence type="ECO:0000256" key="1">
    <source>
        <dbReference type="ARBA" id="ARBA00010790"/>
    </source>
</evidence>
<dbReference type="KEGG" id="apuu:APUU_40617S"/>
<dbReference type="EMBL" id="AP024446">
    <property type="protein sequence ID" value="BCS24173.1"/>
    <property type="molecule type" value="Genomic_DNA"/>
</dbReference>
<dbReference type="Gene3D" id="3.50.50.60">
    <property type="entry name" value="FAD/NAD(P)-binding domain"/>
    <property type="match status" value="1"/>
</dbReference>
<dbReference type="GO" id="GO:0016614">
    <property type="term" value="F:oxidoreductase activity, acting on CH-OH group of donors"/>
    <property type="evidence" value="ECO:0007669"/>
    <property type="project" value="InterPro"/>
</dbReference>
<dbReference type="RefSeq" id="XP_041556367.1">
    <property type="nucleotide sequence ID" value="XM_041703710.1"/>
</dbReference>
<evidence type="ECO:0000313" key="4">
    <source>
        <dbReference type="Proteomes" id="UP000654913"/>
    </source>
</evidence>
<dbReference type="GO" id="GO:0050660">
    <property type="term" value="F:flavin adenine dinucleotide binding"/>
    <property type="evidence" value="ECO:0007669"/>
    <property type="project" value="InterPro"/>
</dbReference>
<feature type="domain" description="Glucose-methanol-choline oxidoreductase N-terminal" evidence="2">
    <location>
        <begin position="95"/>
        <end position="109"/>
    </location>
</feature>
<accession>A0A7R8ANU7</accession>
<name>A0A7R8ANU7_9EURO</name>
<dbReference type="Pfam" id="PF00732">
    <property type="entry name" value="GMC_oxred_N"/>
    <property type="match status" value="1"/>
</dbReference>
<organism evidence="3 4">
    <name type="scientific">Aspergillus puulaauensis</name>
    <dbReference type="NCBI Taxonomy" id="1220207"/>
    <lineage>
        <taxon>Eukaryota</taxon>
        <taxon>Fungi</taxon>
        <taxon>Dikarya</taxon>
        <taxon>Ascomycota</taxon>
        <taxon>Pezizomycotina</taxon>
        <taxon>Eurotiomycetes</taxon>
        <taxon>Eurotiomycetidae</taxon>
        <taxon>Eurotiales</taxon>
        <taxon>Aspergillaceae</taxon>
        <taxon>Aspergillus</taxon>
    </lineage>
</organism>
<reference evidence="3" key="1">
    <citation type="submission" date="2021-01" db="EMBL/GenBank/DDBJ databases">
        <authorList>
            <consortium name="Aspergillus puulaauensis MK2 genome sequencing consortium"/>
            <person name="Kazuki M."/>
            <person name="Futagami T."/>
        </authorList>
    </citation>
    <scope>NUCLEOTIDE SEQUENCE</scope>
    <source>
        <strain evidence="3">MK2</strain>
    </source>
</reference>
<dbReference type="PANTHER" id="PTHR11552:SF138">
    <property type="entry name" value="DEHYDROGENASE PKFF-RELATED"/>
    <property type="match status" value="1"/>
</dbReference>
<proteinExistence type="inferred from homology"/>
<dbReference type="InterPro" id="IPR000172">
    <property type="entry name" value="GMC_OxRdtase_N"/>
</dbReference>
<gene>
    <name evidence="3" type="ORF">APUU_40617S</name>
</gene>
<dbReference type="Proteomes" id="UP000654913">
    <property type="component" value="Chromosome 4"/>
</dbReference>
<keyword evidence="4" id="KW-1185">Reference proteome</keyword>
<dbReference type="Pfam" id="PF00501">
    <property type="entry name" value="AMP-binding"/>
    <property type="match status" value="1"/>
</dbReference>
<dbReference type="InterPro" id="IPR000873">
    <property type="entry name" value="AMP-dep_synth/lig_dom"/>
</dbReference>
<dbReference type="InterPro" id="IPR036188">
    <property type="entry name" value="FAD/NAD-bd_sf"/>
</dbReference>
<dbReference type="Gene3D" id="3.40.50.980">
    <property type="match status" value="1"/>
</dbReference>
<comment type="similarity">
    <text evidence="1">Belongs to the GMC oxidoreductase family.</text>
</comment>
<dbReference type="OrthoDB" id="269227at2759"/>
<reference evidence="3" key="2">
    <citation type="submission" date="2021-02" db="EMBL/GenBank/DDBJ databases">
        <title>Aspergillus puulaauensis MK2 genome sequence.</title>
        <authorList>
            <person name="Futagami T."/>
            <person name="Mori K."/>
            <person name="Kadooka C."/>
            <person name="Tanaka T."/>
        </authorList>
    </citation>
    <scope>NUCLEOTIDE SEQUENCE</scope>
    <source>
        <strain evidence="3">MK2</strain>
    </source>
</reference>
<protein>
    <recommendedName>
        <fullName evidence="2">Glucose-methanol-choline oxidoreductase N-terminal domain-containing protein</fullName>
    </recommendedName>
</protein>
<dbReference type="GO" id="GO:0044550">
    <property type="term" value="P:secondary metabolite biosynthetic process"/>
    <property type="evidence" value="ECO:0007669"/>
    <property type="project" value="TreeGrafter"/>
</dbReference>
<sequence>MDAIGLPEADDFNNGELKDYQYCTSTIRPNDQSRSSSESSYLKSTKATTLKDFDQKLAKRILFDEQKNAIGVEIASQLGILSKIMASNEVIVSAGAFQSPQLLMVSGIGPADELERHGIDINTVVAIDEAMLQKLAVSPRQRLPIVPPSRNLFIVFTSCSTGAPKGTVISHSNFSSAIKYQQTALGFTKDARVYDFVSYAFDIARANLLHSATAGARLCIPSEIERKNEVVGSIILPRLARLEASVKSPNPYRNELLTVSSFSLITTIGKSTIFFPSPTWTYEPPRLASAMPVCIHDTTPVASTTTSTPSGRSC</sequence>